<keyword evidence="4" id="KW-1133">Transmembrane helix</keyword>
<keyword evidence="4" id="KW-0472">Membrane</keyword>
<dbReference type="Pfam" id="PF21773">
    <property type="entry name" value="ODAD1_CC"/>
    <property type="match status" value="1"/>
</dbReference>
<dbReference type="PANTHER" id="PTHR21694">
    <property type="entry name" value="COILED-COIL DOMAIN-CONTAINING PROTEIN 63"/>
    <property type="match status" value="1"/>
</dbReference>
<proteinExistence type="predicted"/>
<evidence type="ECO:0000256" key="2">
    <source>
        <dbReference type="SAM" id="Coils"/>
    </source>
</evidence>
<name>A0ABY8UF70_TETOB</name>
<feature type="region of interest" description="Disordered" evidence="3">
    <location>
        <begin position="519"/>
        <end position="546"/>
    </location>
</feature>
<dbReference type="PANTHER" id="PTHR21694:SF18">
    <property type="entry name" value="COILED-COIL DOMAIN-CONTAINING PROTEIN 63"/>
    <property type="match status" value="1"/>
</dbReference>
<feature type="domain" description="ODAD1 central coiled coil region" evidence="5">
    <location>
        <begin position="125"/>
        <end position="424"/>
    </location>
</feature>
<sequence length="727" mass="78677">MSKTTKFGATGTLLKSSSLSETLSHKSVVEKQRAAIDKLRQQNARLKEDLLLENKFSVRPSNPGATVLINKLQDEADLFTRKIQLERRKVLMLQQQLEQLQSKLGCTRTAMGGIFSAKEKTQALQKQIKILENRLEKQFIKYNEAITYNKQLREQIDNLRRERLMFEAINTNLDKDLARIKRNIADTITAANEAHAAKEKALSEVAALKLAAEKEHAAFEEEWRQLSHIIEDDRRAREAARQNEMAERERRTQELLKSCEASAANRKKAVRSTWSIGMNKALAQNVSHEKVRLFGEAFAKIQEATGIQDIDELVAAFNVAEDANYTLFNYVNEVNTEVEALEDNIGRVRQEIDAHVAQARASEASASAAAGSTFMRSAAAEAKADAYERCLAGAAGVVEQLRGGIGSLFETAGCNTDAVRVLLGGEQLSDANLLAHLGIIEQRTNEVLQAYALSKPNHPALAELLHAQPIVAAPGHRIVIEPPSTLEPLGGAAGPGQLGSSYQPAGIGYGSASLGLLDQQQQQQQPGDGGAGGAAEEAQPDDVLPLTRTQLQTKVAKNLDNILERSLKVKPVGAGGSAARRNKQRDRDSVSAYCPCSVGLYFTVPCTRTLVTCVANAAPAESKICWSTYWTCSGSQKIRGVYFFLAVAGAACLLVSLLSCCCFCCQKNPRKKAAKQDQFIAGSSGAAAGTAATADAAPAGYSDQYAPGYQAYDSTYPNAGKPSVAHV</sequence>
<dbReference type="EMBL" id="CP126218">
    <property type="protein sequence ID" value="WIA20152.1"/>
    <property type="molecule type" value="Genomic_DNA"/>
</dbReference>
<reference evidence="6 7" key="1">
    <citation type="submission" date="2023-05" db="EMBL/GenBank/DDBJ databases">
        <title>A 100% complete, gapless, phased diploid assembly of the Scenedesmus obliquus UTEX 3031 genome.</title>
        <authorList>
            <person name="Biondi T.C."/>
            <person name="Hanschen E.R."/>
            <person name="Kwon T."/>
            <person name="Eng W."/>
            <person name="Kruse C.P.S."/>
            <person name="Koehler S.I."/>
            <person name="Kunde Y."/>
            <person name="Gleasner C.D."/>
            <person name="You Mak K.T."/>
            <person name="Polle J."/>
            <person name="Hovde B.T."/>
            <person name="Starkenburg S.R."/>
        </authorList>
    </citation>
    <scope>NUCLEOTIDE SEQUENCE [LARGE SCALE GENOMIC DNA]</scope>
    <source>
        <strain evidence="6 7">DOE0152z</strain>
    </source>
</reference>
<dbReference type="InterPro" id="IPR049258">
    <property type="entry name" value="ODAD1_CC"/>
</dbReference>
<evidence type="ECO:0000256" key="4">
    <source>
        <dbReference type="SAM" id="Phobius"/>
    </source>
</evidence>
<keyword evidence="4" id="KW-0812">Transmembrane</keyword>
<evidence type="ECO:0000256" key="3">
    <source>
        <dbReference type="SAM" id="MobiDB-lite"/>
    </source>
</evidence>
<dbReference type="Proteomes" id="UP001244341">
    <property type="component" value="Chromosome 11b"/>
</dbReference>
<protein>
    <recommendedName>
        <fullName evidence="5">ODAD1 central coiled coil region domain-containing protein</fullName>
    </recommendedName>
</protein>
<evidence type="ECO:0000313" key="7">
    <source>
        <dbReference type="Proteomes" id="UP001244341"/>
    </source>
</evidence>
<feature type="coiled-coil region" evidence="2">
    <location>
        <begin position="29"/>
        <end position="169"/>
    </location>
</feature>
<feature type="transmembrane region" description="Helical" evidence="4">
    <location>
        <begin position="641"/>
        <end position="665"/>
    </location>
</feature>
<gene>
    <name evidence="6" type="ORF">OEZ85_006002</name>
</gene>
<evidence type="ECO:0000256" key="1">
    <source>
        <dbReference type="ARBA" id="ARBA00023054"/>
    </source>
</evidence>
<evidence type="ECO:0000313" key="6">
    <source>
        <dbReference type="EMBL" id="WIA20152.1"/>
    </source>
</evidence>
<keyword evidence="7" id="KW-1185">Reference proteome</keyword>
<dbReference type="InterPro" id="IPR051876">
    <property type="entry name" value="ODA-DC/CCD"/>
</dbReference>
<keyword evidence="1 2" id="KW-0175">Coiled coil</keyword>
<feature type="coiled-coil region" evidence="2">
    <location>
        <begin position="331"/>
        <end position="358"/>
    </location>
</feature>
<accession>A0ABY8UF70</accession>
<evidence type="ECO:0000259" key="5">
    <source>
        <dbReference type="Pfam" id="PF21773"/>
    </source>
</evidence>
<feature type="coiled-coil region" evidence="2">
    <location>
        <begin position="229"/>
        <end position="256"/>
    </location>
</feature>
<organism evidence="6 7">
    <name type="scientific">Tetradesmus obliquus</name>
    <name type="common">Green alga</name>
    <name type="synonym">Acutodesmus obliquus</name>
    <dbReference type="NCBI Taxonomy" id="3088"/>
    <lineage>
        <taxon>Eukaryota</taxon>
        <taxon>Viridiplantae</taxon>
        <taxon>Chlorophyta</taxon>
        <taxon>core chlorophytes</taxon>
        <taxon>Chlorophyceae</taxon>
        <taxon>CS clade</taxon>
        <taxon>Sphaeropleales</taxon>
        <taxon>Scenedesmaceae</taxon>
        <taxon>Tetradesmus</taxon>
    </lineage>
</organism>